<evidence type="ECO:0008006" key="8">
    <source>
        <dbReference type="Google" id="ProtNLM"/>
    </source>
</evidence>
<accession>A0A1B1Y6C0</accession>
<dbReference type="GO" id="GO:0016757">
    <property type="term" value="F:glycosyltransferase activity"/>
    <property type="evidence" value="ECO:0007669"/>
    <property type="project" value="UniProtKB-KW"/>
</dbReference>
<dbReference type="KEGG" id="wfu:AXE80_08490"/>
<gene>
    <name evidence="6" type="ORF">AXE80_08490</name>
</gene>
<evidence type="ECO:0000313" key="6">
    <source>
        <dbReference type="EMBL" id="ANW96313.1"/>
    </source>
</evidence>
<dbReference type="InterPro" id="IPR001296">
    <property type="entry name" value="Glyco_trans_1"/>
</dbReference>
<protein>
    <recommendedName>
        <fullName evidence="8">Glycosyl transferase family 1 domain-containing protein</fullName>
    </recommendedName>
</protein>
<evidence type="ECO:0000313" key="7">
    <source>
        <dbReference type="Proteomes" id="UP000092967"/>
    </source>
</evidence>
<feature type="domain" description="Glycosyltransferase subfamily 4-like N-terminal" evidence="5">
    <location>
        <begin position="82"/>
        <end position="174"/>
    </location>
</feature>
<proteinExistence type="inferred from homology"/>
<dbReference type="InterPro" id="IPR028098">
    <property type="entry name" value="Glyco_trans_4-like_N"/>
</dbReference>
<dbReference type="Gene3D" id="3.40.50.2000">
    <property type="entry name" value="Glycogen Phosphorylase B"/>
    <property type="match status" value="2"/>
</dbReference>
<dbReference type="Pfam" id="PF00534">
    <property type="entry name" value="Glycos_transf_1"/>
    <property type="match status" value="1"/>
</dbReference>
<evidence type="ECO:0000259" key="4">
    <source>
        <dbReference type="Pfam" id="PF00534"/>
    </source>
</evidence>
<evidence type="ECO:0000259" key="5">
    <source>
        <dbReference type="Pfam" id="PF13439"/>
    </source>
</evidence>
<dbReference type="OrthoDB" id="7560678at2"/>
<evidence type="ECO:0000256" key="1">
    <source>
        <dbReference type="ARBA" id="ARBA00009481"/>
    </source>
</evidence>
<feature type="domain" description="Glycosyl transferase family 1" evidence="4">
    <location>
        <begin position="185"/>
        <end position="345"/>
    </location>
</feature>
<keyword evidence="7" id="KW-1185">Reference proteome</keyword>
<dbReference type="STRING" id="1790137.AXE80_08490"/>
<evidence type="ECO:0000256" key="2">
    <source>
        <dbReference type="ARBA" id="ARBA00022676"/>
    </source>
</evidence>
<comment type="similarity">
    <text evidence="1">Belongs to the glycosyltransferase group 1 family. Glycosyltransferase 4 subfamily.</text>
</comment>
<dbReference type="RefSeq" id="WP_068826306.1">
    <property type="nucleotide sequence ID" value="NZ_CP014224.1"/>
</dbReference>
<dbReference type="AlphaFoldDB" id="A0A1B1Y6C0"/>
<keyword evidence="3" id="KW-0808">Transferase</keyword>
<organism evidence="6 7">
    <name type="scientific">Wenyingzhuangia fucanilytica</name>
    <dbReference type="NCBI Taxonomy" id="1790137"/>
    <lineage>
        <taxon>Bacteria</taxon>
        <taxon>Pseudomonadati</taxon>
        <taxon>Bacteroidota</taxon>
        <taxon>Flavobacteriia</taxon>
        <taxon>Flavobacteriales</taxon>
        <taxon>Flavobacteriaceae</taxon>
        <taxon>Wenyingzhuangia</taxon>
    </lineage>
</organism>
<dbReference type="PANTHER" id="PTHR12526">
    <property type="entry name" value="GLYCOSYLTRANSFERASE"/>
    <property type="match status" value="1"/>
</dbReference>
<name>A0A1B1Y6C0_9FLAO</name>
<reference evidence="6 7" key="1">
    <citation type="submission" date="2016-02" db="EMBL/GenBank/DDBJ databases">
        <authorList>
            <person name="Wen L."/>
            <person name="He K."/>
            <person name="Yang H."/>
        </authorList>
    </citation>
    <scope>NUCLEOTIDE SEQUENCE [LARGE SCALE GENOMIC DNA]</scope>
    <source>
        <strain evidence="6 7">CZ1127</strain>
    </source>
</reference>
<dbReference type="PANTHER" id="PTHR12526:SF640">
    <property type="entry name" value="COLANIC ACID BIOSYNTHESIS GLYCOSYLTRANSFERASE WCAL-RELATED"/>
    <property type="match status" value="1"/>
</dbReference>
<dbReference type="Proteomes" id="UP000092967">
    <property type="component" value="Chromosome"/>
</dbReference>
<evidence type="ECO:0000256" key="3">
    <source>
        <dbReference type="ARBA" id="ARBA00022679"/>
    </source>
</evidence>
<dbReference type="EMBL" id="CP014224">
    <property type="protein sequence ID" value="ANW96313.1"/>
    <property type="molecule type" value="Genomic_DNA"/>
</dbReference>
<sequence>MKEINIALISPSKNAYSETFIQQHKKYLKGNVWFYYGGYLPNSCEKGYPITRNKWKKKYFKFLNKTGLTELTIHEQSLKASFLGNNIQVVVAEYGLTGAAVLNVCKNLKIPLIPIFHGFDASIKEILEKQQSNYKKLLNYSDSVLAVSNAIKETLIALGGKESKIYVSPCGPNPSFFEVKPSRKTSNFIGIGRFVDKKAPYYTILAFAEVLKKFPESNLTIVGEGGLYNTCVNLVKYLGLEESVFLPGKMSPEKIKDLFTGAFAFVQHSVVALNGDSEGTPVAVLEASAASLPVVSTLHGGISDVIINNKTGFLVEEHDVLNMAKKMIYLLENRKEAEEMGSFSRDFIKQNYTLEKHIGMINHLINKAIIKHE</sequence>
<dbReference type="Pfam" id="PF13439">
    <property type="entry name" value="Glyco_transf_4"/>
    <property type="match status" value="1"/>
</dbReference>
<keyword evidence="2" id="KW-0328">Glycosyltransferase</keyword>
<dbReference type="SUPFAM" id="SSF53756">
    <property type="entry name" value="UDP-Glycosyltransferase/glycogen phosphorylase"/>
    <property type="match status" value="1"/>
</dbReference>